<reference evidence="6" key="2">
    <citation type="journal article" date="2022" name="Res Sq">
        <title>Comparative Genomics Reveals Insights into the Divergent Evolution of Astigmatic Mites and Household Pest Adaptations.</title>
        <authorList>
            <person name="Xiong Q."/>
            <person name="Wan A.T.-Y."/>
            <person name="Liu X.-Y."/>
            <person name="Fung C.S.-H."/>
            <person name="Xiao X."/>
            <person name="Malainual N."/>
            <person name="Hou J."/>
            <person name="Wang L."/>
            <person name="Wang M."/>
            <person name="Yang K."/>
            <person name="Cui Y."/>
            <person name="Leung E."/>
            <person name="Nong W."/>
            <person name="Shin S.-K."/>
            <person name="Au S."/>
            <person name="Jeong K.Y."/>
            <person name="Chew F.T."/>
            <person name="Hui J."/>
            <person name="Leung T.F."/>
            <person name="Tungtrongchitr A."/>
            <person name="Zhong N."/>
            <person name="Liu Z."/>
            <person name="Tsui S."/>
        </authorList>
    </citation>
    <scope>NUCLEOTIDE SEQUENCE</scope>
    <source>
        <strain evidence="6">Derf</strain>
        <tissue evidence="6">Whole organism</tissue>
    </source>
</reference>
<evidence type="ECO:0000259" key="5">
    <source>
        <dbReference type="PROSITE" id="PS51029"/>
    </source>
</evidence>
<sequence>MNEEETIHPIVVDAKRQRLIEKFIDSGKWPLELEVDFIEALKKCPALWAKQTESFKNPLLKASQLERLGLEFSGLSEANIVSKIKLLKDNFTRVHKQIAALENSNEDQMVIEDKIKALKSKWHHYERCEFLAEHIKHRNRASKDGTNENSQESTSSGFANMVSWFTSSMSYPERWQGAEDLPFVKFQPTEKMRQQKNSHIKNQRSRLMQRQKEMTECYMDVDSLVKTMEKQEESLLKREQMLKAEREKLSLNPLTRVGYSGGSTKNPTYRNIGDHIESVDIEFDPNTIKFEEILELFMKSHDPTIKHKRQYMSAIFYRNADEKNCIEQFLELKKSYYSSPIVTGIVQLDEFTNAENYHQKYFLRKHPSIMQETDLQDDSKLITSPLAAKLNGICAGFGAIDYINEQDKAKLSQKTANLLETFIKNGPNIAECGL</sequence>
<name>A0A922L7Q2_DERFA</name>
<evidence type="ECO:0000256" key="2">
    <source>
        <dbReference type="ARBA" id="ARBA00012502"/>
    </source>
</evidence>
<dbReference type="InterPro" id="IPR006578">
    <property type="entry name" value="MADF-dom"/>
</dbReference>
<evidence type="ECO:0000256" key="4">
    <source>
        <dbReference type="ARBA" id="ARBA00030643"/>
    </source>
</evidence>
<evidence type="ECO:0000256" key="1">
    <source>
        <dbReference type="ARBA" id="ARBA00005591"/>
    </source>
</evidence>
<dbReference type="PANTHER" id="PTHR43774">
    <property type="entry name" value="PEPTIDE METHIONINE SULFOXIDE REDUCTASE"/>
    <property type="match status" value="1"/>
</dbReference>
<reference evidence="6" key="1">
    <citation type="submission" date="2013-05" db="EMBL/GenBank/DDBJ databases">
        <authorList>
            <person name="Yim A.K.Y."/>
            <person name="Chan T.F."/>
            <person name="Ji K.M."/>
            <person name="Liu X.Y."/>
            <person name="Zhou J.W."/>
            <person name="Li R.Q."/>
            <person name="Yang K.Y."/>
            <person name="Li J."/>
            <person name="Li M."/>
            <person name="Law P.T.W."/>
            <person name="Wu Y.L."/>
            <person name="Cai Z.L."/>
            <person name="Qin H."/>
            <person name="Bao Y."/>
            <person name="Leung R.K.K."/>
            <person name="Ng P.K.S."/>
            <person name="Zou J."/>
            <person name="Zhong X.J."/>
            <person name="Ran P.X."/>
            <person name="Zhong N.S."/>
            <person name="Liu Z.G."/>
            <person name="Tsui S.K.W."/>
        </authorList>
    </citation>
    <scope>NUCLEOTIDE SEQUENCE</scope>
    <source>
        <strain evidence="6">Derf</strain>
        <tissue evidence="6">Whole organism</tissue>
    </source>
</reference>
<accession>A0A922L7Q2</accession>
<evidence type="ECO:0000256" key="3">
    <source>
        <dbReference type="ARBA" id="ARBA00023002"/>
    </source>
</evidence>
<dbReference type="SUPFAM" id="SSF55068">
    <property type="entry name" value="Peptide methionine sulfoxide reductase"/>
    <property type="match status" value="1"/>
</dbReference>
<dbReference type="PANTHER" id="PTHR43774:SF1">
    <property type="entry name" value="PEPTIDE METHIONINE SULFOXIDE REDUCTASE MSRA 2"/>
    <property type="match status" value="1"/>
</dbReference>
<comment type="similarity">
    <text evidence="1">Belongs to the MsrA Met sulfoxide reductase family.</text>
</comment>
<dbReference type="InterPro" id="IPR036509">
    <property type="entry name" value="Met_Sox_Rdtase_MsrA_sf"/>
</dbReference>
<evidence type="ECO:0000313" key="7">
    <source>
        <dbReference type="Proteomes" id="UP000790347"/>
    </source>
</evidence>
<evidence type="ECO:0000313" key="6">
    <source>
        <dbReference type="EMBL" id="KAH9516447.1"/>
    </source>
</evidence>
<keyword evidence="7" id="KW-1185">Reference proteome</keyword>
<organism evidence="6 7">
    <name type="scientific">Dermatophagoides farinae</name>
    <name type="common">American house dust mite</name>
    <dbReference type="NCBI Taxonomy" id="6954"/>
    <lineage>
        <taxon>Eukaryota</taxon>
        <taxon>Metazoa</taxon>
        <taxon>Ecdysozoa</taxon>
        <taxon>Arthropoda</taxon>
        <taxon>Chelicerata</taxon>
        <taxon>Arachnida</taxon>
        <taxon>Acari</taxon>
        <taxon>Acariformes</taxon>
        <taxon>Sarcoptiformes</taxon>
        <taxon>Astigmata</taxon>
        <taxon>Psoroptidia</taxon>
        <taxon>Analgoidea</taxon>
        <taxon>Pyroglyphidae</taxon>
        <taxon>Dermatophagoidinae</taxon>
        <taxon>Dermatophagoides</taxon>
    </lineage>
</organism>
<dbReference type="GO" id="GO:0008113">
    <property type="term" value="F:peptide-methionine (S)-S-oxide reductase activity"/>
    <property type="evidence" value="ECO:0007669"/>
    <property type="project" value="UniProtKB-EC"/>
</dbReference>
<dbReference type="AlphaFoldDB" id="A0A922L7Q2"/>
<dbReference type="InterPro" id="IPR002569">
    <property type="entry name" value="Met_Sox_Rdtase_MsrA_dom"/>
</dbReference>
<dbReference type="Pfam" id="PF01625">
    <property type="entry name" value="PMSR"/>
    <property type="match status" value="1"/>
</dbReference>
<proteinExistence type="inferred from homology"/>
<protein>
    <recommendedName>
        <fullName evidence="2">peptide-methionine (S)-S-oxide reductase</fullName>
        <ecNumber evidence="2">1.8.4.11</ecNumber>
    </recommendedName>
    <alternativeName>
        <fullName evidence="4">Peptide-methionine (S)-S-oxide reductase</fullName>
    </alternativeName>
</protein>
<dbReference type="Pfam" id="PF10545">
    <property type="entry name" value="MADF_DNA_bdg"/>
    <property type="match status" value="1"/>
</dbReference>
<dbReference type="PROSITE" id="PS51029">
    <property type="entry name" value="MADF"/>
    <property type="match status" value="1"/>
</dbReference>
<dbReference type="EC" id="1.8.4.11" evidence="2"/>
<comment type="caution">
    <text evidence="6">The sequence shown here is derived from an EMBL/GenBank/DDBJ whole genome shotgun (WGS) entry which is preliminary data.</text>
</comment>
<keyword evidence="3" id="KW-0560">Oxidoreductase</keyword>
<dbReference type="Gene3D" id="3.30.1060.10">
    <property type="entry name" value="Peptide methionine sulphoxide reductase MsrA"/>
    <property type="match status" value="1"/>
</dbReference>
<dbReference type="EMBL" id="ASGP02000003">
    <property type="protein sequence ID" value="KAH9516447.1"/>
    <property type="molecule type" value="Genomic_DNA"/>
</dbReference>
<dbReference type="SMART" id="SM00595">
    <property type="entry name" value="MADF"/>
    <property type="match status" value="1"/>
</dbReference>
<feature type="domain" description="MADF" evidence="5">
    <location>
        <begin position="36"/>
        <end position="136"/>
    </location>
</feature>
<dbReference type="Proteomes" id="UP000790347">
    <property type="component" value="Unassembled WGS sequence"/>
</dbReference>
<gene>
    <name evidence="6" type="ORF">DERF_007183</name>
</gene>